<dbReference type="GO" id="GO:1900378">
    <property type="term" value="P:positive regulation of secondary metabolite biosynthetic process"/>
    <property type="evidence" value="ECO:0007669"/>
    <property type="project" value="TreeGrafter"/>
</dbReference>
<evidence type="ECO:0000256" key="3">
    <source>
        <dbReference type="ARBA" id="ARBA00022833"/>
    </source>
</evidence>
<accession>A0A9D2KK39</accession>
<keyword evidence="2" id="KW-0863">Zinc-finger</keyword>
<dbReference type="GO" id="GO:0008270">
    <property type="term" value="F:zinc ion binding"/>
    <property type="evidence" value="ECO:0007669"/>
    <property type="project" value="UniProtKB-KW"/>
</dbReference>
<protein>
    <submittedName>
        <fullName evidence="6">DksA/TraR family C4-type zinc finger protein</fullName>
    </submittedName>
</protein>
<dbReference type="InterPro" id="IPR000962">
    <property type="entry name" value="Znf_DskA_TraR"/>
</dbReference>
<reference evidence="6" key="2">
    <citation type="submission" date="2021-04" db="EMBL/GenBank/DDBJ databases">
        <authorList>
            <person name="Gilroy R."/>
        </authorList>
    </citation>
    <scope>NUCLEOTIDE SEQUENCE</scope>
    <source>
        <strain evidence="6">CHK186-16707</strain>
    </source>
</reference>
<dbReference type="InterPro" id="IPR020460">
    <property type="entry name" value="Znf_C4-type_bac"/>
</dbReference>
<evidence type="ECO:0000256" key="2">
    <source>
        <dbReference type="ARBA" id="ARBA00022771"/>
    </source>
</evidence>
<keyword evidence="3" id="KW-0862">Zinc</keyword>
<organism evidence="6 7">
    <name type="scientific">Candidatus Mailhella merdigallinarum</name>
    <dbReference type="NCBI Taxonomy" id="2838658"/>
    <lineage>
        <taxon>Bacteria</taxon>
        <taxon>Pseudomonadati</taxon>
        <taxon>Thermodesulfobacteriota</taxon>
        <taxon>Desulfovibrionia</taxon>
        <taxon>Desulfovibrionales</taxon>
        <taxon>Desulfovibrionaceae</taxon>
        <taxon>Mailhella</taxon>
    </lineage>
</organism>
<proteinExistence type="predicted"/>
<feature type="zinc finger region" description="dksA C4-type" evidence="4">
    <location>
        <begin position="39"/>
        <end position="63"/>
    </location>
</feature>
<dbReference type="PANTHER" id="PTHR38777:SF1">
    <property type="entry name" value="DNAK SUPPRESSOR PROTEIN"/>
    <property type="match status" value="1"/>
</dbReference>
<dbReference type="InterPro" id="IPR020458">
    <property type="entry name" value="Znf_DskA_TraR_CS"/>
</dbReference>
<feature type="domain" description="Zinc finger DksA/TraR C4-type" evidence="5">
    <location>
        <begin position="38"/>
        <end position="68"/>
    </location>
</feature>
<evidence type="ECO:0000313" key="7">
    <source>
        <dbReference type="Proteomes" id="UP000824225"/>
    </source>
</evidence>
<dbReference type="Gene3D" id="1.20.120.910">
    <property type="entry name" value="DksA, coiled-coil domain"/>
    <property type="match status" value="1"/>
</dbReference>
<dbReference type="SUPFAM" id="SSF57716">
    <property type="entry name" value="Glucocorticoid receptor-like (DNA-binding domain)"/>
    <property type="match status" value="1"/>
</dbReference>
<dbReference type="NCBIfam" id="NF008243">
    <property type="entry name" value="PRK11019.1"/>
    <property type="match status" value="1"/>
</dbReference>
<dbReference type="PANTHER" id="PTHR38777">
    <property type="entry name" value="FELS-2 PROPHAGE PROTEIN"/>
    <property type="match status" value="1"/>
</dbReference>
<dbReference type="PROSITE" id="PS51128">
    <property type="entry name" value="ZF_DKSA_2"/>
    <property type="match status" value="1"/>
</dbReference>
<evidence type="ECO:0000256" key="4">
    <source>
        <dbReference type="PROSITE-ProRule" id="PRU00510"/>
    </source>
</evidence>
<dbReference type="PRINTS" id="PR00618">
    <property type="entry name" value="DKSAZNFINGER"/>
</dbReference>
<dbReference type="PROSITE" id="PS01102">
    <property type="entry name" value="ZF_DKSA_1"/>
    <property type="match status" value="1"/>
</dbReference>
<dbReference type="Pfam" id="PF01258">
    <property type="entry name" value="zf-dskA_traR"/>
    <property type="match status" value="1"/>
</dbReference>
<dbReference type="EMBL" id="DXAN01000016">
    <property type="protein sequence ID" value="HJA08519.1"/>
    <property type="molecule type" value="Genomic_DNA"/>
</dbReference>
<comment type="caution">
    <text evidence="6">The sequence shown here is derived from an EMBL/GenBank/DDBJ whole genome shotgun (WGS) entry which is preliminary data.</text>
</comment>
<dbReference type="Proteomes" id="UP000824225">
    <property type="component" value="Unassembled WGS sequence"/>
</dbReference>
<evidence type="ECO:0000313" key="6">
    <source>
        <dbReference type="EMBL" id="HJA08519.1"/>
    </source>
</evidence>
<gene>
    <name evidence="6" type="ORF">H9962_04950</name>
</gene>
<keyword evidence="1" id="KW-0479">Metal-binding</keyword>
<evidence type="ECO:0000259" key="5">
    <source>
        <dbReference type="Pfam" id="PF01258"/>
    </source>
</evidence>
<dbReference type="AlphaFoldDB" id="A0A9D2KK39"/>
<name>A0A9D2KK39_9BACT</name>
<evidence type="ECO:0000256" key="1">
    <source>
        <dbReference type="ARBA" id="ARBA00022723"/>
    </source>
</evidence>
<sequence>MAIGWTGDGAVHDQIRDSIEDEIKRARSCLPSGESPERCEECGDPIPEARRRALPGVRLCVACQEERDKEQNAVSLYNRKANKDSQLR</sequence>
<reference evidence="6" key="1">
    <citation type="journal article" date="2021" name="PeerJ">
        <title>Extensive microbial diversity within the chicken gut microbiome revealed by metagenomics and culture.</title>
        <authorList>
            <person name="Gilroy R."/>
            <person name="Ravi A."/>
            <person name="Getino M."/>
            <person name="Pursley I."/>
            <person name="Horton D.L."/>
            <person name="Alikhan N.F."/>
            <person name="Baker D."/>
            <person name="Gharbi K."/>
            <person name="Hall N."/>
            <person name="Watson M."/>
            <person name="Adriaenssens E.M."/>
            <person name="Foster-Nyarko E."/>
            <person name="Jarju S."/>
            <person name="Secka A."/>
            <person name="Antonio M."/>
            <person name="Oren A."/>
            <person name="Chaudhuri R.R."/>
            <person name="La Ragione R."/>
            <person name="Hildebrand F."/>
            <person name="Pallen M.J."/>
        </authorList>
    </citation>
    <scope>NUCLEOTIDE SEQUENCE</scope>
    <source>
        <strain evidence="6">CHK186-16707</strain>
    </source>
</reference>